<reference evidence="2 3" key="1">
    <citation type="journal article" date="2012" name="New Phytol.">
        <title>Insight into trade-off between wood decay and parasitism from the genome of a fungal forest pathogen.</title>
        <authorList>
            <person name="Olson A."/>
            <person name="Aerts A."/>
            <person name="Asiegbu F."/>
            <person name="Belbahri L."/>
            <person name="Bouzid O."/>
            <person name="Broberg A."/>
            <person name="Canback B."/>
            <person name="Coutinho P.M."/>
            <person name="Cullen D."/>
            <person name="Dalman K."/>
            <person name="Deflorio G."/>
            <person name="van Diepen L.T."/>
            <person name="Dunand C."/>
            <person name="Duplessis S."/>
            <person name="Durling M."/>
            <person name="Gonthier P."/>
            <person name="Grimwood J."/>
            <person name="Fossdal C.G."/>
            <person name="Hansson D."/>
            <person name="Henrissat B."/>
            <person name="Hietala A."/>
            <person name="Himmelstrand K."/>
            <person name="Hoffmeister D."/>
            <person name="Hogberg N."/>
            <person name="James T.Y."/>
            <person name="Karlsson M."/>
            <person name="Kohler A."/>
            <person name="Kues U."/>
            <person name="Lee Y.H."/>
            <person name="Lin Y.C."/>
            <person name="Lind M."/>
            <person name="Lindquist E."/>
            <person name="Lombard V."/>
            <person name="Lucas S."/>
            <person name="Lunden K."/>
            <person name="Morin E."/>
            <person name="Murat C."/>
            <person name="Park J."/>
            <person name="Raffaello T."/>
            <person name="Rouze P."/>
            <person name="Salamov A."/>
            <person name="Schmutz J."/>
            <person name="Solheim H."/>
            <person name="Stahlberg J."/>
            <person name="Velez H."/>
            <person name="de Vries R.P."/>
            <person name="Wiebenga A."/>
            <person name="Woodward S."/>
            <person name="Yakovlev I."/>
            <person name="Garbelotto M."/>
            <person name="Martin F."/>
            <person name="Grigoriev I.V."/>
            <person name="Stenlid J."/>
        </authorList>
    </citation>
    <scope>NUCLEOTIDE SEQUENCE [LARGE SCALE GENOMIC DNA]</scope>
    <source>
        <strain evidence="2 3">TC 32-1</strain>
    </source>
</reference>
<accession>W4JQ07</accession>
<evidence type="ECO:0000256" key="1">
    <source>
        <dbReference type="SAM" id="MobiDB-lite"/>
    </source>
</evidence>
<organism evidence="2 3">
    <name type="scientific">Heterobasidion irregulare (strain TC 32-1)</name>
    <dbReference type="NCBI Taxonomy" id="747525"/>
    <lineage>
        <taxon>Eukaryota</taxon>
        <taxon>Fungi</taxon>
        <taxon>Dikarya</taxon>
        <taxon>Basidiomycota</taxon>
        <taxon>Agaricomycotina</taxon>
        <taxon>Agaricomycetes</taxon>
        <taxon>Russulales</taxon>
        <taxon>Bondarzewiaceae</taxon>
        <taxon>Heterobasidion</taxon>
        <taxon>Heterobasidion annosum species complex</taxon>
    </lineage>
</organism>
<dbReference type="KEGG" id="hir:HETIRDRAFT_108212"/>
<evidence type="ECO:0000313" key="2">
    <source>
        <dbReference type="EMBL" id="ETW75170.1"/>
    </source>
</evidence>
<feature type="region of interest" description="Disordered" evidence="1">
    <location>
        <begin position="1"/>
        <end position="25"/>
    </location>
</feature>
<keyword evidence="3" id="KW-1185">Reference proteome</keyword>
<dbReference type="AlphaFoldDB" id="W4JQ07"/>
<dbReference type="Proteomes" id="UP000030671">
    <property type="component" value="Unassembled WGS sequence"/>
</dbReference>
<name>W4JQ07_HETIT</name>
<dbReference type="RefSeq" id="XP_009552614.1">
    <property type="nucleotide sequence ID" value="XM_009554319.1"/>
</dbReference>
<dbReference type="EMBL" id="KI925466">
    <property type="protein sequence ID" value="ETW75170.1"/>
    <property type="molecule type" value="Genomic_DNA"/>
</dbReference>
<dbReference type="GeneID" id="20666324"/>
<feature type="compositionally biased region" description="Gly residues" evidence="1">
    <location>
        <begin position="1"/>
        <end position="10"/>
    </location>
</feature>
<gene>
    <name evidence="2" type="ORF">HETIRDRAFT_108212</name>
</gene>
<proteinExistence type="predicted"/>
<protein>
    <submittedName>
        <fullName evidence="2">Uncharacterized protein</fullName>
    </submittedName>
</protein>
<dbReference type="InParanoid" id="W4JQ07"/>
<sequence>MPLDGGGDGRSGNASTGHDGSEMDPAQTCGLTEVRCFGDAGGDPESVRAMNKKTGTFQSLFRRQVATLDSGSGGGSDNNELSHASCLGASYTHYDAVVASAQSGYAVGRGTHLSNALLTGVRLYAYMHAYLPSTYLSYIRSPIVDPPEDAPNKETKRRIEHRFVEWPDAPTI</sequence>
<dbReference type="HOGENOM" id="CLU_1555456_0_0_1"/>
<evidence type="ECO:0000313" key="3">
    <source>
        <dbReference type="Proteomes" id="UP000030671"/>
    </source>
</evidence>